<dbReference type="PhylomeDB" id="D2A478"/>
<dbReference type="Gene3D" id="1.10.287.630">
    <property type="entry name" value="Helix hairpin bin"/>
    <property type="match status" value="1"/>
</dbReference>
<dbReference type="SUPFAM" id="SSF81324">
    <property type="entry name" value="Voltage-gated potassium channels"/>
    <property type="match status" value="1"/>
</dbReference>
<dbReference type="PANTHER" id="PTHR45689">
    <property type="entry name" value="I[[H]] CHANNEL, ISOFORM E"/>
    <property type="match status" value="1"/>
</dbReference>
<dbReference type="InterPro" id="IPR000595">
    <property type="entry name" value="cNMP-bd_dom"/>
</dbReference>
<protein>
    <submittedName>
        <fullName evidence="3">Potassium/sodium hyperpolarization-activated cyclic nucleotide-gated channel 3-like Protein</fullName>
    </submittedName>
</protein>
<dbReference type="GO" id="GO:0098855">
    <property type="term" value="C:HCN channel complex"/>
    <property type="evidence" value="ECO:0000318"/>
    <property type="project" value="GO_Central"/>
</dbReference>
<dbReference type="InterPro" id="IPR051413">
    <property type="entry name" value="K/Na_HCN_channel"/>
</dbReference>
<accession>D2A478</accession>
<dbReference type="HOGENOM" id="CLU_005746_15_2_1"/>
<reference evidence="3 4" key="2">
    <citation type="journal article" date="2010" name="Nucleic Acids Res.">
        <title>BeetleBase in 2010: revisions to provide comprehensive genomic information for Tribolium castaneum.</title>
        <authorList>
            <person name="Kim H.S."/>
            <person name="Murphy T."/>
            <person name="Xia J."/>
            <person name="Caragea D."/>
            <person name="Park Y."/>
            <person name="Beeman R.W."/>
            <person name="Lorenzen M.D."/>
            <person name="Butcher S."/>
            <person name="Manak J.R."/>
            <person name="Brown S.J."/>
        </authorList>
    </citation>
    <scope>GENOME REANNOTATION</scope>
    <source>
        <strain evidence="3 4">Georgia GA2</strain>
    </source>
</reference>
<evidence type="ECO:0000259" key="2">
    <source>
        <dbReference type="PROSITE" id="PS50042"/>
    </source>
</evidence>
<keyword evidence="1" id="KW-1133">Transmembrane helix</keyword>
<dbReference type="EMBL" id="KQ971348">
    <property type="protein sequence ID" value="EFA04831.1"/>
    <property type="molecule type" value="Genomic_DNA"/>
</dbReference>
<evidence type="ECO:0000313" key="4">
    <source>
        <dbReference type="Proteomes" id="UP000007266"/>
    </source>
</evidence>
<gene>
    <name evidence="3" type="primary">AUGUSTUS-3.0.2_14881</name>
    <name evidence="3" type="ORF">TcasGA2_TC014881</name>
</gene>
<feature type="transmembrane region" description="Helical" evidence="1">
    <location>
        <begin position="123"/>
        <end position="146"/>
    </location>
</feature>
<organism evidence="3 4">
    <name type="scientific">Tribolium castaneum</name>
    <name type="common">Red flour beetle</name>
    <dbReference type="NCBI Taxonomy" id="7070"/>
    <lineage>
        <taxon>Eukaryota</taxon>
        <taxon>Metazoa</taxon>
        <taxon>Ecdysozoa</taxon>
        <taxon>Arthropoda</taxon>
        <taxon>Hexapoda</taxon>
        <taxon>Insecta</taxon>
        <taxon>Pterygota</taxon>
        <taxon>Neoptera</taxon>
        <taxon>Endopterygota</taxon>
        <taxon>Coleoptera</taxon>
        <taxon>Polyphaga</taxon>
        <taxon>Cucujiformia</taxon>
        <taxon>Tenebrionidae</taxon>
        <taxon>Tenebrionidae incertae sedis</taxon>
        <taxon>Tribolium</taxon>
    </lineage>
</organism>
<dbReference type="PROSITE" id="PS50042">
    <property type="entry name" value="CNMP_BINDING_3"/>
    <property type="match status" value="1"/>
</dbReference>
<dbReference type="OMA" id="KWITTRG"/>
<dbReference type="PANTHER" id="PTHR45689:SF14">
    <property type="entry name" value="CYCLIC NUCLEOTIDE-GATED CATION CHANNEL SUBUNIT A-LIKE PROTEIN"/>
    <property type="match status" value="1"/>
</dbReference>
<feature type="transmembrane region" description="Helical" evidence="1">
    <location>
        <begin position="90"/>
        <end position="111"/>
    </location>
</feature>
<dbReference type="CDD" id="cd00038">
    <property type="entry name" value="CAP_ED"/>
    <property type="match status" value="1"/>
</dbReference>
<dbReference type="AlphaFoldDB" id="D2A478"/>
<keyword evidence="4" id="KW-1185">Reference proteome</keyword>
<sequence length="586" mass="69304">MAEKHFRLTHKCNLQQDKWKYIVDISPHATWYEKCWFKFREFCTVYKSAESSTRFRSNRSLLKEKLRHLKGKQYRFVIHPFSRFVKCEELIMLVVWFIIFLFDPFLGSFFVKKYVGEENSTSLVFYIFWWVVNILVAVDTFVRFFTGYMFYKTEEIVLEMGKIFKNYIRTYFFIDAIPLITSLILQVNMKKIPVRTQVLVIQIKMLRLFRLPSLIYNLRLLLKILNVKDTVCTFVYIGLIAVLLLHWWTCLVALIPITRQLYNLPATSWVQGYREELEFLKIFDSKIKNQSYVSDYLTHMQMVLCHFYGAGKGAYAVNDPFERIIFSLILISGLVFSILTLANVLQTFGTVNISEAKFEEFHYQTQEYMTKSRFSHKLRRRVNKYLDYKYAKRFFHEDKILNTLSEHLRMEVLLYSCKNLVEHVQIFRGLSRSAVGCILALLKQEIYLPKDTVMSTDKDGGKLFFVLYGTCLVNMLGGQEFGHIEDGHQVGEISFFESLPNVRVIYKVVAAETSEVYCLEEKDLHYCCLRYPEIILKLQTIMDQDQTRLFQQISLVEPTYSDVDVADILTELREGRIISRGRKRNE</sequence>
<dbReference type="SUPFAM" id="SSF51206">
    <property type="entry name" value="cAMP-binding domain-like"/>
    <property type="match status" value="1"/>
</dbReference>
<proteinExistence type="predicted"/>
<dbReference type="GO" id="GO:0003254">
    <property type="term" value="P:regulation of membrane depolarization"/>
    <property type="evidence" value="ECO:0000318"/>
    <property type="project" value="GO_Central"/>
</dbReference>
<evidence type="ECO:0000313" key="3">
    <source>
        <dbReference type="EMBL" id="EFA04831.1"/>
    </source>
</evidence>
<dbReference type="Gene3D" id="2.60.120.10">
    <property type="entry name" value="Jelly Rolls"/>
    <property type="match status" value="1"/>
</dbReference>
<reference evidence="3 4" key="1">
    <citation type="journal article" date="2008" name="Nature">
        <title>The genome of the model beetle and pest Tribolium castaneum.</title>
        <authorList>
            <consortium name="Tribolium Genome Sequencing Consortium"/>
            <person name="Richards S."/>
            <person name="Gibbs R.A."/>
            <person name="Weinstock G.M."/>
            <person name="Brown S.J."/>
            <person name="Denell R."/>
            <person name="Beeman R.W."/>
            <person name="Gibbs R."/>
            <person name="Beeman R.W."/>
            <person name="Brown S.J."/>
            <person name="Bucher G."/>
            <person name="Friedrich M."/>
            <person name="Grimmelikhuijzen C.J."/>
            <person name="Klingler M."/>
            <person name="Lorenzen M."/>
            <person name="Richards S."/>
            <person name="Roth S."/>
            <person name="Schroder R."/>
            <person name="Tautz D."/>
            <person name="Zdobnov E.M."/>
            <person name="Muzny D."/>
            <person name="Gibbs R.A."/>
            <person name="Weinstock G.M."/>
            <person name="Attaway T."/>
            <person name="Bell S."/>
            <person name="Buhay C.J."/>
            <person name="Chandrabose M.N."/>
            <person name="Chavez D."/>
            <person name="Clerk-Blankenburg K.P."/>
            <person name="Cree A."/>
            <person name="Dao M."/>
            <person name="Davis C."/>
            <person name="Chacko J."/>
            <person name="Dinh H."/>
            <person name="Dugan-Rocha S."/>
            <person name="Fowler G."/>
            <person name="Garner T.T."/>
            <person name="Garnes J."/>
            <person name="Gnirke A."/>
            <person name="Hawes A."/>
            <person name="Hernandez J."/>
            <person name="Hines S."/>
            <person name="Holder M."/>
            <person name="Hume J."/>
            <person name="Jhangiani S.N."/>
            <person name="Joshi V."/>
            <person name="Khan Z.M."/>
            <person name="Jackson L."/>
            <person name="Kovar C."/>
            <person name="Kowis A."/>
            <person name="Lee S."/>
            <person name="Lewis L.R."/>
            <person name="Margolis J."/>
            <person name="Morgan M."/>
            <person name="Nazareth L.V."/>
            <person name="Nguyen N."/>
            <person name="Okwuonu G."/>
            <person name="Parker D."/>
            <person name="Richards S."/>
            <person name="Ruiz S.J."/>
            <person name="Santibanez J."/>
            <person name="Savard J."/>
            <person name="Scherer S.E."/>
            <person name="Schneider B."/>
            <person name="Sodergren E."/>
            <person name="Tautz D."/>
            <person name="Vattahil S."/>
            <person name="Villasana D."/>
            <person name="White C.S."/>
            <person name="Wright R."/>
            <person name="Park Y."/>
            <person name="Beeman R.W."/>
            <person name="Lord J."/>
            <person name="Oppert B."/>
            <person name="Lorenzen M."/>
            <person name="Brown S."/>
            <person name="Wang L."/>
            <person name="Savard J."/>
            <person name="Tautz D."/>
            <person name="Richards S."/>
            <person name="Weinstock G."/>
            <person name="Gibbs R.A."/>
            <person name="Liu Y."/>
            <person name="Worley K."/>
            <person name="Weinstock G."/>
            <person name="Elsik C.G."/>
            <person name="Reese J.T."/>
            <person name="Elhaik E."/>
            <person name="Landan G."/>
            <person name="Graur D."/>
            <person name="Arensburger P."/>
            <person name="Atkinson P."/>
            <person name="Beeman R.W."/>
            <person name="Beidler J."/>
            <person name="Brown S.J."/>
            <person name="Demuth J.P."/>
            <person name="Drury D.W."/>
            <person name="Du Y.Z."/>
            <person name="Fujiwara H."/>
            <person name="Lorenzen M."/>
            <person name="Maselli V."/>
            <person name="Osanai M."/>
            <person name="Park Y."/>
            <person name="Robertson H.M."/>
            <person name="Tu Z."/>
            <person name="Wang J.J."/>
            <person name="Wang S."/>
            <person name="Richards S."/>
            <person name="Song H."/>
            <person name="Zhang L."/>
            <person name="Sodergren E."/>
            <person name="Werner D."/>
            <person name="Stanke M."/>
            <person name="Morgenstern B."/>
            <person name="Solovyev V."/>
            <person name="Kosarev P."/>
            <person name="Brown G."/>
            <person name="Chen H.C."/>
            <person name="Ermolaeva O."/>
            <person name="Hlavina W."/>
            <person name="Kapustin Y."/>
            <person name="Kiryutin B."/>
            <person name="Kitts P."/>
            <person name="Maglott D."/>
            <person name="Pruitt K."/>
            <person name="Sapojnikov V."/>
            <person name="Souvorov A."/>
            <person name="Mackey A.J."/>
            <person name="Waterhouse R.M."/>
            <person name="Wyder S."/>
            <person name="Zdobnov E.M."/>
            <person name="Zdobnov E.M."/>
            <person name="Wyder S."/>
            <person name="Kriventseva E.V."/>
            <person name="Kadowaki T."/>
            <person name="Bork P."/>
            <person name="Aranda M."/>
            <person name="Bao R."/>
            <person name="Beermann A."/>
            <person name="Berns N."/>
            <person name="Bolognesi R."/>
            <person name="Bonneton F."/>
            <person name="Bopp D."/>
            <person name="Brown S.J."/>
            <person name="Bucher G."/>
            <person name="Butts T."/>
            <person name="Chaumot A."/>
            <person name="Denell R.E."/>
            <person name="Ferrier D.E."/>
            <person name="Friedrich M."/>
            <person name="Gordon C.M."/>
            <person name="Jindra M."/>
            <person name="Klingler M."/>
            <person name="Lan Q."/>
            <person name="Lattorff H.M."/>
            <person name="Laudet V."/>
            <person name="von Levetsow C."/>
            <person name="Liu Z."/>
            <person name="Lutz R."/>
            <person name="Lynch J.A."/>
            <person name="da Fonseca R.N."/>
            <person name="Posnien N."/>
            <person name="Reuter R."/>
            <person name="Roth S."/>
            <person name="Savard J."/>
            <person name="Schinko J.B."/>
            <person name="Schmitt C."/>
            <person name="Schoppmeier M."/>
            <person name="Schroder R."/>
            <person name="Shippy T.D."/>
            <person name="Simonnet F."/>
            <person name="Marques-Souza H."/>
            <person name="Tautz D."/>
            <person name="Tomoyasu Y."/>
            <person name="Trauner J."/>
            <person name="Van der Zee M."/>
            <person name="Vervoort M."/>
            <person name="Wittkopp N."/>
            <person name="Wimmer E.A."/>
            <person name="Yang X."/>
            <person name="Jones A.K."/>
            <person name="Sattelle D.B."/>
            <person name="Ebert P.R."/>
            <person name="Nelson D."/>
            <person name="Scott J.G."/>
            <person name="Beeman R.W."/>
            <person name="Muthukrishnan S."/>
            <person name="Kramer K.J."/>
            <person name="Arakane Y."/>
            <person name="Beeman R.W."/>
            <person name="Zhu Q."/>
            <person name="Hogenkamp D."/>
            <person name="Dixit R."/>
            <person name="Oppert B."/>
            <person name="Jiang H."/>
            <person name="Zou Z."/>
            <person name="Marshall J."/>
            <person name="Elpidina E."/>
            <person name="Vinokurov K."/>
            <person name="Oppert C."/>
            <person name="Zou Z."/>
            <person name="Evans J."/>
            <person name="Lu Z."/>
            <person name="Zhao P."/>
            <person name="Sumathipala N."/>
            <person name="Altincicek B."/>
            <person name="Vilcinskas A."/>
            <person name="Williams M."/>
            <person name="Hultmark D."/>
            <person name="Hetru C."/>
            <person name="Jiang H."/>
            <person name="Grimmelikhuijzen C.J."/>
            <person name="Hauser F."/>
            <person name="Cazzamali G."/>
            <person name="Williamson M."/>
            <person name="Park Y."/>
            <person name="Li B."/>
            <person name="Tanaka Y."/>
            <person name="Predel R."/>
            <person name="Neupert S."/>
            <person name="Schachtner J."/>
            <person name="Verleyen P."/>
            <person name="Raible F."/>
            <person name="Bork P."/>
            <person name="Friedrich M."/>
            <person name="Walden K.K."/>
            <person name="Robertson H.M."/>
            <person name="Angeli S."/>
            <person name="Foret S."/>
            <person name="Bucher G."/>
            <person name="Schuetz S."/>
            <person name="Maleszka R."/>
            <person name="Wimmer E.A."/>
            <person name="Beeman R.W."/>
            <person name="Lorenzen M."/>
            <person name="Tomoyasu Y."/>
            <person name="Miller S.C."/>
            <person name="Grossmann D."/>
            <person name="Bucher G."/>
        </authorList>
    </citation>
    <scope>NUCLEOTIDE SEQUENCE [LARGE SCALE GENOMIC DNA]</scope>
    <source>
        <strain evidence="3 4">Georgia GA2</strain>
    </source>
</reference>
<name>D2A478_TRICA</name>
<dbReference type="GO" id="GO:0035725">
    <property type="term" value="P:sodium ion transmembrane transport"/>
    <property type="evidence" value="ECO:0000318"/>
    <property type="project" value="GO_Central"/>
</dbReference>
<feature type="transmembrane region" description="Helical" evidence="1">
    <location>
        <begin position="324"/>
        <end position="345"/>
    </location>
</feature>
<dbReference type="OrthoDB" id="2021138at2759"/>
<dbReference type="Proteomes" id="UP000007266">
    <property type="component" value="Linkage group 6"/>
</dbReference>
<dbReference type="KEGG" id="tca:658805"/>
<dbReference type="InterPro" id="IPR018490">
    <property type="entry name" value="cNMP-bd_dom_sf"/>
</dbReference>
<dbReference type="InterPro" id="IPR014710">
    <property type="entry name" value="RmlC-like_jellyroll"/>
</dbReference>
<keyword evidence="1" id="KW-0812">Transmembrane</keyword>
<dbReference type="GO" id="GO:0005249">
    <property type="term" value="F:voltage-gated potassium channel activity"/>
    <property type="evidence" value="ECO:0000318"/>
    <property type="project" value="GO_Central"/>
</dbReference>
<dbReference type="STRING" id="7070.D2A478"/>
<feature type="transmembrane region" description="Helical" evidence="1">
    <location>
        <begin position="234"/>
        <end position="257"/>
    </location>
</feature>
<feature type="domain" description="Cyclic nucleotide-binding" evidence="2">
    <location>
        <begin position="426"/>
        <end position="524"/>
    </location>
</feature>
<dbReference type="GO" id="GO:0071805">
    <property type="term" value="P:potassium ion transmembrane transport"/>
    <property type="evidence" value="ECO:0000318"/>
    <property type="project" value="GO_Central"/>
</dbReference>
<evidence type="ECO:0000256" key="1">
    <source>
        <dbReference type="SAM" id="Phobius"/>
    </source>
</evidence>
<keyword evidence="1" id="KW-0472">Membrane</keyword>
<feature type="transmembrane region" description="Helical" evidence="1">
    <location>
        <begin position="167"/>
        <end position="185"/>
    </location>
</feature>
<dbReference type="eggNOG" id="KOG0498">
    <property type="taxonomic scope" value="Eukaryota"/>
</dbReference>
<dbReference type="InParanoid" id="D2A478"/>